<name>A0A158R9K1_TAEAS</name>
<sequence length="505" mass="56630">MAPSYSDVDEVTSTLQNFQGLTDVENGAGEMPSTQRNRAKHGRERARRLNTSTPVQRHAITLPTRQRTISDVSDTTQSDSEDGDTRASISTSLSGISSNAFGMEVRGRGRFRNTKRRSFGRTADLSLSSSGISDVDESVEQRRKAVDNQRRVNKKCRHEAHKRSKSQHKDSTASCNPDCRQCQRRQTRLAQQSSQASTDLGISTSDIDDDAHKPTDNTQLQQWLNYSHCLTYLLFNSSASKIAKTNSEIDEVDGDTLTRKLVKTGLRCQSSTLYSRVEAHHCEMCCDIDAQTSECEFCGLTLCGVCCRLHFSMHAKDVKDRLDHLRNLAVSSSPKEAHHRLMVEIDEAVLDLTIACNMALDRAIDVYRATASISTSFIGSLVDRRIKLSNSLKYLLRQIPRILISDDLYELMYFIKVAKSVHERMEELQIAIGDPRSEEVFKLVLTNAFSSFDPLFEQFSLLLPLDGCDQPQGQADVQSKSDGLQKVNKNVDVSFLELQSTLEKM</sequence>
<feature type="compositionally biased region" description="Basic and acidic residues" evidence="1">
    <location>
        <begin position="139"/>
        <end position="150"/>
    </location>
</feature>
<dbReference type="Proteomes" id="UP000282613">
    <property type="component" value="Unassembled WGS sequence"/>
</dbReference>
<dbReference type="OrthoDB" id="6245351at2759"/>
<gene>
    <name evidence="2" type="ORF">TASK_LOCUS7392</name>
</gene>
<evidence type="ECO:0000313" key="4">
    <source>
        <dbReference type="WBParaSite" id="TASK_0000739101-mRNA-1"/>
    </source>
</evidence>
<feature type="compositionally biased region" description="Polar residues" evidence="1">
    <location>
        <begin position="188"/>
        <end position="205"/>
    </location>
</feature>
<organism evidence="4">
    <name type="scientific">Taenia asiatica</name>
    <name type="common">Asian tapeworm</name>
    <dbReference type="NCBI Taxonomy" id="60517"/>
    <lineage>
        <taxon>Eukaryota</taxon>
        <taxon>Metazoa</taxon>
        <taxon>Spiralia</taxon>
        <taxon>Lophotrochozoa</taxon>
        <taxon>Platyhelminthes</taxon>
        <taxon>Cestoda</taxon>
        <taxon>Eucestoda</taxon>
        <taxon>Cyclophyllidea</taxon>
        <taxon>Taeniidae</taxon>
        <taxon>Taenia</taxon>
    </lineage>
</organism>
<feature type="region of interest" description="Disordered" evidence="1">
    <location>
        <begin position="20"/>
        <end position="91"/>
    </location>
</feature>
<feature type="compositionally biased region" description="Basic residues" evidence="1">
    <location>
        <begin position="151"/>
        <end position="166"/>
    </location>
</feature>
<reference evidence="2 3" key="2">
    <citation type="submission" date="2018-11" db="EMBL/GenBank/DDBJ databases">
        <authorList>
            <consortium name="Pathogen Informatics"/>
        </authorList>
    </citation>
    <scope>NUCLEOTIDE SEQUENCE [LARGE SCALE GENOMIC DNA]</scope>
</reference>
<dbReference type="WBParaSite" id="TASK_0000739101-mRNA-1">
    <property type="protein sequence ID" value="TASK_0000739101-mRNA-1"/>
    <property type="gene ID" value="TASK_0000739101"/>
</dbReference>
<feature type="compositionally biased region" description="Polar residues" evidence="1">
    <location>
        <begin position="63"/>
        <end position="78"/>
    </location>
</feature>
<feature type="compositionally biased region" description="Basic residues" evidence="1">
    <location>
        <begin position="37"/>
        <end position="48"/>
    </location>
</feature>
<proteinExistence type="predicted"/>
<dbReference type="AlphaFoldDB" id="A0A158R9K1"/>
<feature type="region of interest" description="Disordered" evidence="1">
    <location>
        <begin position="122"/>
        <end position="214"/>
    </location>
</feature>
<protein>
    <submittedName>
        <fullName evidence="4">B box-type domain-containing protein</fullName>
    </submittedName>
</protein>
<keyword evidence="3" id="KW-1185">Reference proteome</keyword>
<reference evidence="4" key="1">
    <citation type="submission" date="2016-04" db="UniProtKB">
        <authorList>
            <consortium name="WormBaseParasite"/>
        </authorList>
    </citation>
    <scope>IDENTIFICATION</scope>
</reference>
<dbReference type="EMBL" id="UYRS01018610">
    <property type="protein sequence ID" value="VDK38298.1"/>
    <property type="molecule type" value="Genomic_DNA"/>
</dbReference>
<evidence type="ECO:0000256" key="1">
    <source>
        <dbReference type="SAM" id="MobiDB-lite"/>
    </source>
</evidence>
<evidence type="ECO:0000313" key="2">
    <source>
        <dbReference type="EMBL" id="VDK38298.1"/>
    </source>
</evidence>
<evidence type="ECO:0000313" key="3">
    <source>
        <dbReference type="Proteomes" id="UP000282613"/>
    </source>
</evidence>
<accession>A0A158R9K1</accession>